<dbReference type="InterPro" id="IPR000641">
    <property type="entry name" value="CbxX/CfxQ"/>
</dbReference>
<feature type="signal peptide" evidence="4">
    <location>
        <begin position="1"/>
        <end position="21"/>
    </location>
</feature>
<evidence type="ECO:0000256" key="3">
    <source>
        <dbReference type="ARBA" id="ARBA00022840"/>
    </source>
</evidence>
<comment type="similarity">
    <text evidence="1">Belongs to the CbxX/CfxQ family.</text>
</comment>
<accession>A0AAJ0HBB3</accession>
<dbReference type="AlphaFoldDB" id="A0AAJ0HBB3"/>
<dbReference type="Pfam" id="PF00004">
    <property type="entry name" value="AAA"/>
    <property type="match status" value="1"/>
</dbReference>
<dbReference type="InterPro" id="IPR050773">
    <property type="entry name" value="CbxX/CfxQ_RuBisCO_ESX"/>
</dbReference>
<dbReference type="GO" id="GO:0016887">
    <property type="term" value="F:ATP hydrolysis activity"/>
    <property type="evidence" value="ECO:0007669"/>
    <property type="project" value="InterPro"/>
</dbReference>
<dbReference type="InterPro" id="IPR003593">
    <property type="entry name" value="AAA+_ATPase"/>
</dbReference>
<evidence type="ECO:0000256" key="2">
    <source>
        <dbReference type="ARBA" id="ARBA00022741"/>
    </source>
</evidence>
<dbReference type="PANTHER" id="PTHR43392:SF2">
    <property type="entry name" value="AAA-TYPE ATPASE FAMILY PROTEIN _ ANKYRIN REPEAT FAMILY PROTEIN"/>
    <property type="match status" value="1"/>
</dbReference>
<reference evidence="6" key="1">
    <citation type="journal article" date="2023" name="Mol. Phylogenet. Evol.">
        <title>Genome-scale phylogeny and comparative genomics of the fungal order Sordariales.</title>
        <authorList>
            <person name="Hensen N."/>
            <person name="Bonometti L."/>
            <person name="Westerberg I."/>
            <person name="Brannstrom I.O."/>
            <person name="Guillou S."/>
            <person name="Cros-Aarteil S."/>
            <person name="Calhoun S."/>
            <person name="Haridas S."/>
            <person name="Kuo A."/>
            <person name="Mondo S."/>
            <person name="Pangilinan J."/>
            <person name="Riley R."/>
            <person name="LaButti K."/>
            <person name="Andreopoulos B."/>
            <person name="Lipzen A."/>
            <person name="Chen C."/>
            <person name="Yan M."/>
            <person name="Daum C."/>
            <person name="Ng V."/>
            <person name="Clum A."/>
            <person name="Steindorff A."/>
            <person name="Ohm R.A."/>
            <person name="Martin F."/>
            <person name="Silar P."/>
            <person name="Natvig D.O."/>
            <person name="Lalanne C."/>
            <person name="Gautier V."/>
            <person name="Ament-Velasquez S.L."/>
            <person name="Kruys A."/>
            <person name="Hutchinson M.I."/>
            <person name="Powell A.J."/>
            <person name="Barry K."/>
            <person name="Miller A.N."/>
            <person name="Grigoriev I.V."/>
            <person name="Debuchy R."/>
            <person name="Gladieux P."/>
            <person name="Hiltunen Thoren M."/>
            <person name="Johannesson H."/>
        </authorList>
    </citation>
    <scope>NUCLEOTIDE SEQUENCE</scope>
    <source>
        <strain evidence="6">CBS 955.72</strain>
    </source>
</reference>
<dbReference type="SUPFAM" id="SSF52540">
    <property type="entry name" value="P-loop containing nucleoside triphosphate hydrolases"/>
    <property type="match status" value="1"/>
</dbReference>
<keyword evidence="7" id="KW-1185">Reference proteome</keyword>
<evidence type="ECO:0000259" key="5">
    <source>
        <dbReference type="SMART" id="SM00382"/>
    </source>
</evidence>
<dbReference type="InterPro" id="IPR027417">
    <property type="entry name" value="P-loop_NTPase"/>
</dbReference>
<feature type="domain" description="AAA+ ATPase" evidence="5">
    <location>
        <begin position="200"/>
        <end position="313"/>
    </location>
</feature>
<proteinExistence type="inferred from homology"/>
<name>A0AAJ0HBB3_9PEZI</name>
<evidence type="ECO:0000313" key="6">
    <source>
        <dbReference type="EMBL" id="KAK3346462.1"/>
    </source>
</evidence>
<organism evidence="6 7">
    <name type="scientific">Lasiosphaeria hispida</name>
    <dbReference type="NCBI Taxonomy" id="260671"/>
    <lineage>
        <taxon>Eukaryota</taxon>
        <taxon>Fungi</taxon>
        <taxon>Dikarya</taxon>
        <taxon>Ascomycota</taxon>
        <taxon>Pezizomycotina</taxon>
        <taxon>Sordariomycetes</taxon>
        <taxon>Sordariomycetidae</taxon>
        <taxon>Sordariales</taxon>
        <taxon>Lasiosphaeriaceae</taxon>
        <taxon>Lasiosphaeria</taxon>
    </lineage>
</organism>
<protein>
    <submittedName>
        <fullName evidence="6">P-loop containing nucleoside triphosphate hydrolase protein</fullName>
    </submittedName>
</protein>
<dbReference type="CDD" id="cd00009">
    <property type="entry name" value="AAA"/>
    <property type="match status" value="1"/>
</dbReference>
<dbReference type="PRINTS" id="PR00819">
    <property type="entry name" value="CBXCFQXSUPER"/>
</dbReference>
<dbReference type="Gene3D" id="3.40.50.300">
    <property type="entry name" value="P-loop containing nucleotide triphosphate hydrolases"/>
    <property type="match status" value="1"/>
</dbReference>
<dbReference type="InterPro" id="IPR003959">
    <property type="entry name" value="ATPase_AAA_core"/>
</dbReference>
<evidence type="ECO:0000256" key="4">
    <source>
        <dbReference type="SAM" id="SignalP"/>
    </source>
</evidence>
<dbReference type="Proteomes" id="UP001275084">
    <property type="component" value="Unassembled WGS sequence"/>
</dbReference>
<dbReference type="PANTHER" id="PTHR43392">
    <property type="entry name" value="AAA-TYPE ATPASE FAMILY PROTEIN / ANKYRIN REPEAT FAMILY PROTEIN"/>
    <property type="match status" value="1"/>
</dbReference>
<comment type="caution">
    <text evidence="6">The sequence shown here is derived from an EMBL/GenBank/DDBJ whole genome shotgun (WGS) entry which is preliminary data.</text>
</comment>
<sequence>MAAPMFLFLRLVSLIIRVGFQSQIHILLSLSELCRGCGGGCDQAGIHDTVVSKTSSEPRQDRYIILVGYAEKVHELLDRANPGLRSRFPLEDAFEFRDYEATGKAKHVASRVVARARDCPGFRNDRDVHNLVNRARAESGPVVLEPVDFDPHWEKEWGTADCKELLQEFVGFENIIEQFQGYQEVVAGMRLHGKHPHQSTPFSFVFKGPPGTGKTSAARMVGQIFFDIGFLASDEVIECSASDLIGQHNGHTAPLVQALLEKALGKVLFIDEAYRLSPGAREIVILAGYSDDMDLLMKSNRGLQGRFATELIGKLDITIFDKREPGDEEKEKVYRLIRKLGATRDWSNGRDIETLANIVIGKVFHKE</sequence>
<dbReference type="EMBL" id="JAUIQD010000006">
    <property type="protein sequence ID" value="KAK3346462.1"/>
    <property type="molecule type" value="Genomic_DNA"/>
</dbReference>
<evidence type="ECO:0000313" key="7">
    <source>
        <dbReference type="Proteomes" id="UP001275084"/>
    </source>
</evidence>
<keyword evidence="4" id="KW-0732">Signal</keyword>
<evidence type="ECO:0000256" key="1">
    <source>
        <dbReference type="ARBA" id="ARBA00010378"/>
    </source>
</evidence>
<keyword evidence="6" id="KW-0378">Hydrolase</keyword>
<keyword evidence="2" id="KW-0547">Nucleotide-binding</keyword>
<feature type="chain" id="PRO_5042606649" evidence="4">
    <location>
        <begin position="22"/>
        <end position="367"/>
    </location>
</feature>
<keyword evidence="3" id="KW-0067">ATP-binding</keyword>
<dbReference type="GO" id="GO:0005524">
    <property type="term" value="F:ATP binding"/>
    <property type="evidence" value="ECO:0007669"/>
    <property type="project" value="UniProtKB-KW"/>
</dbReference>
<dbReference type="SMART" id="SM00382">
    <property type="entry name" value="AAA"/>
    <property type="match status" value="1"/>
</dbReference>
<reference evidence="6" key="2">
    <citation type="submission" date="2023-06" db="EMBL/GenBank/DDBJ databases">
        <authorList>
            <consortium name="Lawrence Berkeley National Laboratory"/>
            <person name="Haridas S."/>
            <person name="Hensen N."/>
            <person name="Bonometti L."/>
            <person name="Westerberg I."/>
            <person name="Brannstrom I.O."/>
            <person name="Guillou S."/>
            <person name="Cros-Aarteil S."/>
            <person name="Calhoun S."/>
            <person name="Kuo A."/>
            <person name="Mondo S."/>
            <person name="Pangilinan J."/>
            <person name="Riley R."/>
            <person name="Labutti K."/>
            <person name="Andreopoulos B."/>
            <person name="Lipzen A."/>
            <person name="Chen C."/>
            <person name="Yanf M."/>
            <person name="Daum C."/>
            <person name="Ng V."/>
            <person name="Clum A."/>
            <person name="Steindorff A."/>
            <person name="Ohm R."/>
            <person name="Martin F."/>
            <person name="Silar P."/>
            <person name="Natvig D."/>
            <person name="Lalanne C."/>
            <person name="Gautier V."/>
            <person name="Ament-Velasquez S.L."/>
            <person name="Kruys A."/>
            <person name="Hutchinson M.I."/>
            <person name="Powell A.J."/>
            <person name="Barry K."/>
            <person name="Miller A.N."/>
            <person name="Grigoriev I.V."/>
            <person name="Debuchy R."/>
            <person name="Gladieux P."/>
            <person name="Thoren M.H."/>
            <person name="Johannesson H."/>
        </authorList>
    </citation>
    <scope>NUCLEOTIDE SEQUENCE</scope>
    <source>
        <strain evidence="6">CBS 955.72</strain>
    </source>
</reference>
<gene>
    <name evidence="6" type="ORF">B0T25DRAFT_592660</name>
</gene>